<protein>
    <submittedName>
        <fullName evidence="2">Uncharacterized protein</fullName>
    </submittedName>
</protein>
<dbReference type="EMBL" id="PDZR01000004">
    <property type="protein sequence ID" value="PNG26822.1"/>
    <property type="molecule type" value="Genomic_DNA"/>
</dbReference>
<reference evidence="2 3" key="1">
    <citation type="submission" date="2017-10" db="EMBL/GenBank/DDBJ databases">
        <title>Genome announcement of Methylocella silvestris TVC from permafrost.</title>
        <authorList>
            <person name="Wang J."/>
            <person name="Geng K."/>
            <person name="Ul-Haque F."/>
            <person name="Crombie A.T."/>
            <person name="Street L.E."/>
            <person name="Wookey P.A."/>
            <person name="Murrell J.C."/>
            <person name="Pratscher J."/>
        </authorList>
    </citation>
    <scope>NUCLEOTIDE SEQUENCE [LARGE SCALE GENOMIC DNA]</scope>
    <source>
        <strain evidence="2 3">TVC</strain>
    </source>
</reference>
<comment type="caution">
    <text evidence="2">The sequence shown here is derived from an EMBL/GenBank/DDBJ whole genome shotgun (WGS) entry which is preliminary data.</text>
</comment>
<keyword evidence="1" id="KW-1133">Transmembrane helix</keyword>
<feature type="transmembrane region" description="Helical" evidence="1">
    <location>
        <begin position="84"/>
        <end position="106"/>
    </location>
</feature>
<feature type="transmembrane region" description="Helical" evidence="1">
    <location>
        <begin position="12"/>
        <end position="32"/>
    </location>
</feature>
<keyword evidence="1" id="KW-0472">Membrane</keyword>
<feature type="transmembrane region" description="Helical" evidence="1">
    <location>
        <begin position="112"/>
        <end position="128"/>
    </location>
</feature>
<gene>
    <name evidence="2" type="ORF">CR492_05705</name>
</gene>
<accession>A0A2J7TJ75</accession>
<dbReference type="OrthoDB" id="4569295at2"/>
<dbReference type="RefSeq" id="WP_102842788.1">
    <property type="nucleotide sequence ID" value="NZ_PDZR01000004.1"/>
</dbReference>
<dbReference type="Proteomes" id="UP000236286">
    <property type="component" value="Unassembled WGS sequence"/>
</dbReference>
<name>A0A2J7TJ75_METSI</name>
<evidence type="ECO:0000313" key="2">
    <source>
        <dbReference type="EMBL" id="PNG26822.1"/>
    </source>
</evidence>
<evidence type="ECO:0000256" key="1">
    <source>
        <dbReference type="SAM" id="Phobius"/>
    </source>
</evidence>
<proteinExistence type="predicted"/>
<keyword evidence="1" id="KW-0812">Transmembrane</keyword>
<organism evidence="2 3">
    <name type="scientific">Methylocella silvestris</name>
    <dbReference type="NCBI Taxonomy" id="199596"/>
    <lineage>
        <taxon>Bacteria</taxon>
        <taxon>Pseudomonadati</taxon>
        <taxon>Pseudomonadota</taxon>
        <taxon>Alphaproteobacteria</taxon>
        <taxon>Hyphomicrobiales</taxon>
        <taxon>Beijerinckiaceae</taxon>
        <taxon>Methylocella</taxon>
    </lineage>
</organism>
<evidence type="ECO:0000313" key="3">
    <source>
        <dbReference type="Proteomes" id="UP000236286"/>
    </source>
</evidence>
<feature type="transmembrane region" description="Helical" evidence="1">
    <location>
        <begin position="52"/>
        <end position="72"/>
    </location>
</feature>
<sequence>METRKTATAPEGATWARIGAGFYVAWGLFHLRVAYDIYELGAGQSGLAQGRIFQLAAYMLTISLFVIAVAVLKNSRNDRTGYWLNLIVAGWADLIWVAVVVAPGYVGLLRGLAPPAIFLAGAAATTLARRAKILSDQPVI</sequence>
<dbReference type="AlphaFoldDB" id="A0A2J7TJ75"/>